<dbReference type="Pfam" id="PF04138">
    <property type="entry name" value="GtrA_DPMS_TM"/>
    <property type="match status" value="1"/>
</dbReference>
<dbReference type="PANTHER" id="PTHR43398:SF1">
    <property type="entry name" value="DOLICHOL-PHOSPHATE MANNOSYLTRANSFERASE SUBUNIT 1"/>
    <property type="match status" value="1"/>
</dbReference>
<evidence type="ECO:0000256" key="6">
    <source>
        <dbReference type="ARBA" id="ARBA00022989"/>
    </source>
</evidence>
<sequence>MKVAVVLPTYNERENIDRLLQQLLSVLGSILSHSFSIVFVDDDSPDKTADIVRLFQKKHPEIHLLHGRKRGLGVALLRGMAYADDVIGADVIIQMDADLSHDPAVIREMVSEVEKGADFIVGSRYIPGGSIPANWGYHRKLFSVLGNAIVRFGLGKIRIHDWTGGFRAYKSHFYRKSRDQMGGYSGYVFQIAFLYKSVLAGARIVEIPIHFTDRKYGKSKLATGEYIKNVLTYVFQSRLSEVKEWSFWKFAVVGTIGFIINTIILELIVYIGYHPTLGSILGAETAIVSNFLLNNSWTFKNRKITGSSILYKFLQFNATSVGAILLQFLTVLLGTVFVSLELYRLWYIAGVGLGLIWNFKMYSKVIWKNSGGNGK</sequence>
<comment type="subcellular location">
    <subcellularLocation>
        <location evidence="1">Membrane</location>
        <topology evidence="1">Multi-pass membrane protein</topology>
    </subcellularLocation>
</comment>
<dbReference type="InterPro" id="IPR001173">
    <property type="entry name" value="Glyco_trans_2-like"/>
</dbReference>
<dbReference type="PANTHER" id="PTHR43398">
    <property type="entry name" value="DOLICHOL-PHOSPHATE MANNOSYLTRANSFERASE SUBUNIT 1"/>
    <property type="match status" value="1"/>
</dbReference>
<dbReference type="GO" id="GO:0009247">
    <property type="term" value="P:glycolipid biosynthetic process"/>
    <property type="evidence" value="ECO:0007669"/>
    <property type="project" value="TreeGrafter"/>
</dbReference>
<proteinExistence type="inferred from homology"/>
<dbReference type="EMBL" id="MFJC01000070">
    <property type="protein sequence ID" value="OGG08329.1"/>
    <property type="molecule type" value="Genomic_DNA"/>
</dbReference>
<evidence type="ECO:0000313" key="11">
    <source>
        <dbReference type="EMBL" id="OGG08329.1"/>
    </source>
</evidence>
<feature type="domain" description="Glycosyltransferase 2-like" evidence="9">
    <location>
        <begin position="5"/>
        <end position="171"/>
    </location>
</feature>
<dbReference type="CDD" id="cd06442">
    <property type="entry name" value="DPM1_like"/>
    <property type="match status" value="1"/>
</dbReference>
<dbReference type="GO" id="GO:0004582">
    <property type="term" value="F:dolichyl-phosphate beta-D-mannosyltransferase activity"/>
    <property type="evidence" value="ECO:0007669"/>
    <property type="project" value="InterPro"/>
</dbReference>
<dbReference type="Proteomes" id="UP000176854">
    <property type="component" value="Unassembled WGS sequence"/>
</dbReference>
<gene>
    <name evidence="11" type="ORF">A2154_03570</name>
</gene>
<evidence type="ECO:0000256" key="5">
    <source>
        <dbReference type="ARBA" id="ARBA00022692"/>
    </source>
</evidence>
<evidence type="ECO:0000256" key="4">
    <source>
        <dbReference type="ARBA" id="ARBA00022679"/>
    </source>
</evidence>
<dbReference type="InterPro" id="IPR039528">
    <property type="entry name" value="DPM1-like"/>
</dbReference>
<dbReference type="AlphaFoldDB" id="A0A1F5Z7A3"/>
<evidence type="ECO:0008006" key="13">
    <source>
        <dbReference type="Google" id="ProtNLM"/>
    </source>
</evidence>
<feature type="transmembrane region" description="Helical" evidence="8">
    <location>
        <begin position="247"/>
        <end position="271"/>
    </location>
</feature>
<dbReference type="Pfam" id="PF00535">
    <property type="entry name" value="Glycos_transf_2"/>
    <property type="match status" value="1"/>
</dbReference>
<keyword evidence="5 8" id="KW-0812">Transmembrane</keyword>
<evidence type="ECO:0000256" key="3">
    <source>
        <dbReference type="ARBA" id="ARBA00022676"/>
    </source>
</evidence>
<dbReference type="InterPro" id="IPR029044">
    <property type="entry name" value="Nucleotide-diphossugar_trans"/>
</dbReference>
<dbReference type="Gene3D" id="3.90.550.10">
    <property type="entry name" value="Spore Coat Polysaccharide Biosynthesis Protein SpsA, Chain A"/>
    <property type="match status" value="1"/>
</dbReference>
<feature type="domain" description="GtrA/DPMS transmembrane" evidence="10">
    <location>
        <begin position="249"/>
        <end position="367"/>
    </location>
</feature>
<comment type="similarity">
    <text evidence="2">Belongs to the glycosyltransferase 2 family.</text>
</comment>
<accession>A0A1F5Z7A3</accession>
<evidence type="ECO:0000256" key="2">
    <source>
        <dbReference type="ARBA" id="ARBA00006739"/>
    </source>
</evidence>
<feature type="transmembrane region" description="Helical" evidence="8">
    <location>
        <begin position="343"/>
        <end position="359"/>
    </location>
</feature>
<feature type="transmembrane region" description="Helical" evidence="8">
    <location>
        <begin position="277"/>
        <end position="293"/>
    </location>
</feature>
<evidence type="ECO:0000313" key="12">
    <source>
        <dbReference type="Proteomes" id="UP000176854"/>
    </source>
</evidence>
<keyword evidence="3" id="KW-0328">Glycosyltransferase</keyword>
<evidence type="ECO:0000256" key="7">
    <source>
        <dbReference type="ARBA" id="ARBA00023136"/>
    </source>
</evidence>
<evidence type="ECO:0000259" key="9">
    <source>
        <dbReference type="Pfam" id="PF00535"/>
    </source>
</evidence>
<feature type="transmembrane region" description="Helical" evidence="8">
    <location>
        <begin position="314"/>
        <end position="337"/>
    </location>
</feature>
<dbReference type="GO" id="GO:0000271">
    <property type="term" value="P:polysaccharide biosynthetic process"/>
    <property type="evidence" value="ECO:0007669"/>
    <property type="project" value="InterPro"/>
</dbReference>
<reference evidence="11 12" key="1">
    <citation type="journal article" date="2016" name="Nat. Commun.">
        <title>Thousands of microbial genomes shed light on interconnected biogeochemical processes in an aquifer system.</title>
        <authorList>
            <person name="Anantharaman K."/>
            <person name="Brown C.T."/>
            <person name="Hug L.A."/>
            <person name="Sharon I."/>
            <person name="Castelle C.J."/>
            <person name="Probst A.J."/>
            <person name="Thomas B.C."/>
            <person name="Singh A."/>
            <person name="Wilkins M.J."/>
            <person name="Karaoz U."/>
            <person name="Brodie E.L."/>
            <person name="Williams K.H."/>
            <person name="Hubbard S.S."/>
            <person name="Banfield J.F."/>
        </authorList>
    </citation>
    <scope>NUCLEOTIDE SEQUENCE [LARGE SCALE GENOMIC DNA]</scope>
</reference>
<evidence type="ECO:0000259" key="10">
    <source>
        <dbReference type="Pfam" id="PF04138"/>
    </source>
</evidence>
<dbReference type="SUPFAM" id="SSF53448">
    <property type="entry name" value="Nucleotide-diphospho-sugar transferases"/>
    <property type="match status" value="1"/>
</dbReference>
<protein>
    <recommendedName>
        <fullName evidence="13">Dolichyl-phosphate beta-D-mannosyltransferase</fullName>
    </recommendedName>
</protein>
<evidence type="ECO:0000256" key="1">
    <source>
        <dbReference type="ARBA" id="ARBA00004141"/>
    </source>
</evidence>
<keyword evidence="4" id="KW-0808">Transferase</keyword>
<dbReference type="STRING" id="1798373.A2154_03570"/>
<evidence type="ECO:0000256" key="8">
    <source>
        <dbReference type="SAM" id="Phobius"/>
    </source>
</evidence>
<keyword evidence="7 8" id="KW-0472">Membrane</keyword>
<keyword evidence="6 8" id="KW-1133">Transmembrane helix</keyword>
<organism evidence="11 12">
    <name type="scientific">Candidatus Gottesmanbacteria bacterium RBG_16_43_7</name>
    <dbReference type="NCBI Taxonomy" id="1798373"/>
    <lineage>
        <taxon>Bacteria</taxon>
        <taxon>Candidatus Gottesmaniibacteriota</taxon>
    </lineage>
</organism>
<dbReference type="GO" id="GO:0016020">
    <property type="term" value="C:membrane"/>
    <property type="evidence" value="ECO:0007669"/>
    <property type="project" value="UniProtKB-SubCell"/>
</dbReference>
<comment type="caution">
    <text evidence="11">The sequence shown here is derived from an EMBL/GenBank/DDBJ whole genome shotgun (WGS) entry which is preliminary data.</text>
</comment>
<dbReference type="InterPro" id="IPR007267">
    <property type="entry name" value="GtrA_DPMS_TM"/>
</dbReference>
<name>A0A1F5Z7A3_9BACT</name>